<dbReference type="Proteomes" id="UP000249688">
    <property type="component" value="Unassembled WGS sequence"/>
</dbReference>
<reference evidence="2 3" key="1">
    <citation type="submission" date="2018-06" db="EMBL/GenBank/DDBJ databases">
        <title>Genomic Encyclopedia of Archaeal and Bacterial Type Strains, Phase II (KMG-II): from individual species to whole genera.</title>
        <authorList>
            <person name="Goeker M."/>
        </authorList>
    </citation>
    <scope>NUCLEOTIDE SEQUENCE [LARGE SCALE GENOMIC DNA]</scope>
    <source>
        <strain evidence="2 3">DSM 24525</strain>
    </source>
</reference>
<dbReference type="AlphaFoldDB" id="A0A2W7KK15"/>
<evidence type="ECO:0000313" key="2">
    <source>
        <dbReference type="EMBL" id="PZW48389.1"/>
    </source>
</evidence>
<organism evidence="2 3">
    <name type="scientific">Humitalea rosea</name>
    <dbReference type="NCBI Taxonomy" id="990373"/>
    <lineage>
        <taxon>Bacteria</taxon>
        <taxon>Pseudomonadati</taxon>
        <taxon>Pseudomonadota</taxon>
        <taxon>Alphaproteobacteria</taxon>
        <taxon>Acetobacterales</taxon>
        <taxon>Roseomonadaceae</taxon>
        <taxon>Humitalea</taxon>
    </lineage>
</organism>
<evidence type="ECO:0000256" key="1">
    <source>
        <dbReference type="SAM" id="MobiDB-lite"/>
    </source>
</evidence>
<accession>A0A2W7KK15</accession>
<evidence type="ECO:0000313" key="3">
    <source>
        <dbReference type="Proteomes" id="UP000249688"/>
    </source>
</evidence>
<proteinExistence type="predicted"/>
<sequence>MILDGERLWQRLHALSPQEAVAKRCSDGVSPEASFDRNQTDTAL</sequence>
<keyword evidence="3" id="KW-1185">Reference proteome</keyword>
<feature type="compositionally biased region" description="Basic and acidic residues" evidence="1">
    <location>
        <begin position="34"/>
        <end position="44"/>
    </location>
</feature>
<name>A0A2W7KK15_9PROT</name>
<comment type="caution">
    <text evidence="2">The sequence shown here is derived from an EMBL/GenBank/DDBJ whole genome shotgun (WGS) entry which is preliminary data.</text>
</comment>
<feature type="region of interest" description="Disordered" evidence="1">
    <location>
        <begin position="22"/>
        <end position="44"/>
    </location>
</feature>
<gene>
    <name evidence="2" type="ORF">C8P66_105138</name>
</gene>
<dbReference type="EMBL" id="QKYU01000005">
    <property type="protein sequence ID" value="PZW48389.1"/>
    <property type="molecule type" value="Genomic_DNA"/>
</dbReference>
<protein>
    <submittedName>
        <fullName evidence="2">Uncharacterized protein</fullName>
    </submittedName>
</protein>